<feature type="transmembrane region" description="Helical" evidence="6">
    <location>
        <begin position="112"/>
        <end position="132"/>
    </location>
</feature>
<dbReference type="InterPro" id="IPR052964">
    <property type="entry name" value="Sporulation_signal_mat"/>
</dbReference>
<accession>A0ABZ1L719</accession>
<evidence type="ECO:0000256" key="4">
    <source>
        <dbReference type="ARBA" id="ARBA00023136"/>
    </source>
</evidence>
<evidence type="ECO:0000256" key="6">
    <source>
        <dbReference type="SAM" id="Phobius"/>
    </source>
</evidence>
<dbReference type="PANTHER" id="PTHR39535:SF2">
    <property type="entry name" value="HTTM DOMAIN-CONTAINING PROTEIN"/>
    <property type="match status" value="1"/>
</dbReference>
<feature type="compositionally biased region" description="Basic and acidic residues" evidence="5">
    <location>
        <begin position="406"/>
        <end position="421"/>
    </location>
</feature>
<dbReference type="SMART" id="SM00752">
    <property type="entry name" value="HTTM"/>
    <property type="match status" value="1"/>
</dbReference>
<feature type="transmembrane region" description="Helical" evidence="6">
    <location>
        <begin position="306"/>
        <end position="333"/>
    </location>
</feature>
<evidence type="ECO:0000256" key="5">
    <source>
        <dbReference type="SAM" id="MobiDB-lite"/>
    </source>
</evidence>
<feature type="transmembrane region" description="Helical" evidence="6">
    <location>
        <begin position="218"/>
        <end position="238"/>
    </location>
</feature>
<gene>
    <name evidence="8" type="ORF">OG814_02695</name>
</gene>
<reference evidence="8 9" key="1">
    <citation type="submission" date="2022-10" db="EMBL/GenBank/DDBJ databases">
        <title>The complete genomes of actinobacterial strains from the NBC collection.</title>
        <authorList>
            <person name="Joergensen T.S."/>
            <person name="Alvarez Arevalo M."/>
            <person name="Sterndorff E.B."/>
            <person name="Faurdal D."/>
            <person name="Vuksanovic O."/>
            <person name="Mourched A.-S."/>
            <person name="Charusanti P."/>
            <person name="Shaw S."/>
            <person name="Blin K."/>
            <person name="Weber T."/>
        </authorList>
    </citation>
    <scope>NUCLEOTIDE SEQUENCE [LARGE SCALE GENOMIC DNA]</scope>
    <source>
        <strain evidence="8 9">NBC_00123</strain>
    </source>
</reference>
<name>A0ABZ1L719_9ACTN</name>
<evidence type="ECO:0000256" key="2">
    <source>
        <dbReference type="ARBA" id="ARBA00022692"/>
    </source>
</evidence>
<evidence type="ECO:0000313" key="9">
    <source>
        <dbReference type="Proteomes" id="UP001622594"/>
    </source>
</evidence>
<dbReference type="Proteomes" id="UP001622594">
    <property type="component" value="Chromosome"/>
</dbReference>
<evidence type="ECO:0000313" key="8">
    <source>
        <dbReference type="EMBL" id="WTR68243.1"/>
    </source>
</evidence>
<dbReference type="EMBL" id="CP108188">
    <property type="protein sequence ID" value="WTR68243.1"/>
    <property type="molecule type" value="Genomic_DNA"/>
</dbReference>
<sequence>MGIEQPCRPSPATVAPQGPQSPGTPLVGDARQWLLGQVGALWALFTGRPVSLYAASVLRIGYGLLYLVFLVREFPHRGEIWGPDSPWTPALAKQLFEQTGWNSVLTLSDNPAYFEFCYAMAVATSVLFVLGWRTRVMSVLFAVVVISFHARSIFMTDGGDNLVLLMAVYLVLTACGRRWSLDARRDRLKSARAGAAPEPVRGLYAQELRHARVTLTTVVHNCGVFVIAAQVCFLYGSAGLYKVQGSTWGGGTALHYALNLELFQPWPVLSHLVAEFPMVIAITGYVTVLVQVAFPFVLFGRLKYPVLAVLLGMHIGIAVLMGLPLFSGAMIIADAAFLPDRFYTFLPRLWRRAAQRTGMRQAAPGRETGSGSVPAQGRPELPAPQDQVVPGGGRSCSAHPMGPVTDHPEAERHERPRAGSS</sequence>
<keyword evidence="9" id="KW-1185">Reference proteome</keyword>
<proteinExistence type="predicted"/>
<keyword evidence="3 6" id="KW-1133">Transmembrane helix</keyword>
<feature type="transmembrane region" description="Helical" evidence="6">
    <location>
        <begin position="162"/>
        <end position="180"/>
    </location>
</feature>
<feature type="region of interest" description="Disordered" evidence="5">
    <location>
        <begin position="357"/>
        <end position="421"/>
    </location>
</feature>
<dbReference type="RefSeq" id="WP_371634797.1">
    <property type="nucleotide sequence ID" value="NZ_CP108062.1"/>
</dbReference>
<feature type="transmembrane region" description="Helical" evidence="6">
    <location>
        <begin position="139"/>
        <end position="156"/>
    </location>
</feature>
<feature type="region of interest" description="Disordered" evidence="5">
    <location>
        <begin position="1"/>
        <end position="23"/>
    </location>
</feature>
<feature type="transmembrane region" description="Helical" evidence="6">
    <location>
        <begin position="276"/>
        <end position="299"/>
    </location>
</feature>
<feature type="domain" description="HTTM-like" evidence="7">
    <location>
        <begin position="47"/>
        <end position="342"/>
    </location>
</feature>
<keyword evidence="2 6" id="KW-0812">Transmembrane</keyword>
<dbReference type="PANTHER" id="PTHR39535">
    <property type="entry name" value="SPORULATION-DELAYING PROTEIN SDPB"/>
    <property type="match status" value="1"/>
</dbReference>
<dbReference type="InterPro" id="IPR011020">
    <property type="entry name" value="HTTM-like"/>
</dbReference>
<comment type="subcellular location">
    <subcellularLocation>
        <location evidence="1">Endomembrane system</location>
        <topology evidence="1">Multi-pass membrane protein</topology>
    </subcellularLocation>
</comment>
<protein>
    <submittedName>
        <fullName evidence="8">HTTM domain-containing protein</fullName>
    </submittedName>
</protein>
<evidence type="ECO:0000259" key="7">
    <source>
        <dbReference type="SMART" id="SM00752"/>
    </source>
</evidence>
<keyword evidence="4 6" id="KW-0472">Membrane</keyword>
<evidence type="ECO:0000256" key="3">
    <source>
        <dbReference type="ARBA" id="ARBA00022989"/>
    </source>
</evidence>
<feature type="transmembrane region" description="Helical" evidence="6">
    <location>
        <begin position="50"/>
        <end position="71"/>
    </location>
</feature>
<organism evidence="8 9">
    <name type="scientific">Streptomyces zaomyceticus</name>
    <dbReference type="NCBI Taxonomy" id="68286"/>
    <lineage>
        <taxon>Bacteria</taxon>
        <taxon>Bacillati</taxon>
        <taxon>Actinomycetota</taxon>
        <taxon>Actinomycetes</taxon>
        <taxon>Kitasatosporales</taxon>
        <taxon>Streptomycetaceae</taxon>
        <taxon>Streptomyces</taxon>
    </lineage>
</organism>
<evidence type="ECO:0000256" key="1">
    <source>
        <dbReference type="ARBA" id="ARBA00004127"/>
    </source>
</evidence>